<protein>
    <submittedName>
        <fullName evidence="6">LysR family transcriptional regulator</fullName>
    </submittedName>
</protein>
<dbReference type="InterPro" id="IPR036388">
    <property type="entry name" value="WH-like_DNA-bd_sf"/>
</dbReference>
<gene>
    <name evidence="6" type="ORF">EOE65_15460</name>
</gene>
<keyword evidence="2" id="KW-0805">Transcription regulation</keyword>
<dbReference type="Pfam" id="PF03466">
    <property type="entry name" value="LysR_substrate"/>
    <property type="match status" value="1"/>
</dbReference>
<feature type="domain" description="HTH lysR-type" evidence="5">
    <location>
        <begin position="6"/>
        <end position="63"/>
    </location>
</feature>
<evidence type="ECO:0000256" key="4">
    <source>
        <dbReference type="ARBA" id="ARBA00023163"/>
    </source>
</evidence>
<dbReference type="SUPFAM" id="SSF46785">
    <property type="entry name" value="Winged helix' DNA-binding domain"/>
    <property type="match status" value="1"/>
</dbReference>
<dbReference type="Gene3D" id="1.10.10.10">
    <property type="entry name" value="Winged helix-like DNA-binding domain superfamily/Winged helix DNA-binding domain"/>
    <property type="match status" value="1"/>
</dbReference>
<dbReference type="SUPFAM" id="SSF53850">
    <property type="entry name" value="Periplasmic binding protein-like II"/>
    <property type="match status" value="1"/>
</dbReference>
<dbReference type="InterPro" id="IPR036390">
    <property type="entry name" value="WH_DNA-bd_sf"/>
</dbReference>
<dbReference type="PRINTS" id="PR00039">
    <property type="entry name" value="HTHLYSR"/>
</dbReference>
<dbReference type="GO" id="GO:0043565">
    <property type="term" value="F:sequence-specific DNA binding"/>
    <property type="evidence" value="ECO:0007669"/>
    <property type="project" value="TreeGrafter"/>
</dbReference>
<dbReference type="InterPro" id="IPR000847">
    <property type="entry name" value="LysR_HTH_N"/>
</dbReference>
<keyword evidence="4" id="KW-0804">Transcription</keyword>
<dbReference type="CDD" id="cd08432">
    <property type="entry name" value="PBP2_GcdR_TrpI_HvrB_AmpR_like"/>
    <property type="match status" value="1"/>
</dbReference>
<dbReference type="GO" id="GO:0003700">
    <property type="term" value="F:DNA-binding transcription factor activity"/>
    <property type="evidence" value="ECO:0007669"/>
    <property type="project" value="InterPro"/>
</dbReference>
<dbReference type="FunFam" id="1.10.10.10:FF:000038">
    <property type="entry name" value="Glycine cleavage system transcriptional activator"/>
    <property type="match status" value="1"/>
</dbReference>
<name>A0A437Q4Y6_9GAMM</name>
<dbReference type="PROSITE" id="PS50931">
    <property type="entry name" value="HTH_LYSR"/>
    <property type="match status" value="1"/>
</dbReference>
<comment type="caution">
    <text evidence="6">The sequence shown here is derived from an EMBL/GenBank/DDBJ whole genome shotgun (WGS) entry which is preliminary data.</text>
</comment>
<accession>A0A437Q4Y6</accession>
<evidence type="ECO:0000256" key="1">
    <source>
        <dbReference type="ARBA" id="ARBA00009437"/>
    </source>
</evidence>
<organism evidence="6 7">
    <name type="scientific">Neptunomonas marina</name>
    <dbReference type="NCBI Taxonomy" id="1815562"/>
    <lineage>
        <taxon>Bacteria</taxon>
        <taxon>Pseudomonadati</taxon>
        <taxon>Pseudomonadota</taxon>
        <taxon>Gammaproteobacteria</taxon>
        <taxon>Oceanospirillales</taxon>
        <taxon>Oceanospirillaceae</taxon>
        <taxon>Neptunomonas</taxon>
    </lineage>
</organism>
<evidence type="ECO:0000313" key="6">
    <source>
        <dbReference type="EMBL" id="RVU29567.1"/>
    </source>
</evidence>
<dbReference type="Proteomes" id="UP000282818">
    <property type="component" value="Unassembled WGS sequence"/>
</dbReference>
<dbReference type="Gene3D" id="3.40.190.10">
    <property type="entry name" value="Periplasmic binding protein-like II"/>
    <property type="match status" value="2"/>
</dbReference>
<evidence type="ECO:0000256" key="3">
    <source>
        <dbReference type="ARBA" id="ARBA00023125"/>
    </source>
</evidence>
<keyword evidence="7" id="KW-1185">Reference proteome</keyword>
<dbReference type="RefSeq" id="WP_127695369.1">
    <property type="nucleotide sequence ID" value="NZ_SACQ01000008.1"/>
</dbReference>
<reference evidence="6 7" key="1">
    <citation type="submission" date="2019-01" db="EMBL/GenBank/DDBJ databases">
        <authorList>
            <person name="Chen W.-M."/>
        </authorList>
    </citation>
    <scope>NUCLEOTIDE SEQUENCE [LARGE SCALE GENOMIC DNA]</scope>
    <source>
        <strain evidence="6 7">HPM-16</strain>
    </source>
</reference>
<dbReference type="PANTHER" id="PTHR30537:SF74">
    <property type="entry name" value="HTH-TYPE TRANSCRIPTIONAL REGULATOR TRPI"/>
    <property type="match status" value="1"/>
</dbReference>
<dbReference type="InterPro" id="IPR005119">
    <property type="entry name" value="LysR_subst-bd"/>
</dbReference>
<dbReference type="PANTHER" id="PTHR30537">
    <property type="entry name" value="HTH-TYPE TRANSCRIPTIONAL REGULATOR"/>
    <property type="match status" value="1"/>
</dbReference>
<dbReference type="InterPro" id="IPR058163">
    <property type="entry name" value="LysR-type_TF_proteobact-type"/>
</dbReference>
<dbReference type="GO" id="GO:0006351">
    <property type="term" value="P:DNA-templated transcription"/>
    <property type="evidence" value="ECO:0007669"/>
    <property type="project" value="TreeGrafter"/>
</dbReference>
<dbReference type="AlphaFoldDB" id="A0A437Q4Y6"/>
<keyword evidence="3" id="KW-0238">DNA-binding</keyword>
<comment type="similarity">
    <text evidence="1">Belongs to the LysR transcriptional regulatory family.</text>
</comment>
<evidence type="ECO:0000256" key="2">
    <source>
        <dbReference type="ARBA" id="ARBA00023015"/>
    </source>
</evidence>
<evidence type="ECO:0000313" key="7">
    <source>
        <dbReference type="Proteomes" id="UP000282818"/>
    </source>
</evidence>
<evidence type="ECO:0000259" key="5">
    <source>
        <dbReference type="PROSITE" id="PS50931"/>
    </source>
</evidence>
<dbReference type="Pfam" id="PF00126">
    <property type="entry name" value="HTH_1"/>
    <property type="match status" value="1"/>
</dbReference>
<dbReference type="EMBL" id="SACQ01000008">
    <property type="protein sequence ID" value="RVU29567.1"/>
    <property type="molecule type" value="Genomic_DNA"/>
</dbReference>
<sequence length="298" mass="33600">MHSHFPPLNAVKTFEVAARKLSFSKAADELCVTQGAVSKQIQTLEKHLEVSLFKRTATGLELTEEGRQYLPAIAEAMHLIQGATSLLQQQRHQRTLNISLSPSFSNLWLIPRLAMLQSAHPDIHLAIASSDETVRFTEGTIDAAIRCLPLSPNYENSTLLVAEQLLPIIHPSRLAAQPIEQPEDLLHHPLLLHITRPQIWTAFLNNVLGNEHRGQAPHYSTGFEHFYMSYEAIRQGQGIGLLPHFMVERELAEGELVNPLGIRYTSGYGFYLQIPAFNAQSSRIYQFKQWLEEQLRAA</sequence>
<proteinExistence type="inferred from homology"/>